<feature type="non-terminal residue" evidence="1">
    <location>
        <position position="1"/>
    </location>
</feature>
<dbReference type="OrthoDB" id="5986985at2759"/>
<sequence length="108" mass="12540">NNRKARNLDPDYSIPRSQNKIADALSRLSIVKDQKLKEKIFQQTCLKMNLKPTIDLFSQNFNNLLPRFMSTIRGHGEIAIDAFNQTWKKEPPWIHTPIPLLPDVLKKS</sequence>
<evidence type="ECO:0000313" key="1">
    <source>
        <dbReference type="EMBL" id="KAA6358995.1"/>
    </source>
</evidence>
<evidence type="ECO:0000313" key="2">
    <source>
        <dbReference type="Proteomes" id="UP000324800"/>
    </source>
</evidence>
<dbReference type="AlphaFoldDB" id="A0A5J4TNH6"/>
<proteinExistence type="predicted"/>
<accession>A0A5J4TNH6</accession>
<dbReference type="InterPro" id="IPR052055">
    <property type="entry name" value="Hepadnavirus_pol/RT"/>
</dbReference>
<dbReference type="PANTHER" id="PTHR33050">
    <property type="entry name" value="REVERSE TRANSCRIPTASE DOMAIN-CONTAINING PROTEIN"/>
    <property type="match status" value="1"/>
</dbReference>
<dbReference type="Proteomes" id="UP000324800">
    <property type="component" value="Unassembled WGS sequence"/>
</dbReference>
<dbReference type="PANTHER" id="PTHR33050:SF7">
    <property type="entry name" value="RIBONUCLEASE H"/>
    <property type="match status" value="1"/>
</dbReference>
<protein>
    <submittedName>
        <fullName evidence="1">Uncharacterized protein</fullName>
    </submittedName>
</protein>
<gene>
    <name evidence="1" type="ORF">EZS28_045478</name>
</gene>
<reference evidence="1 2" key="1">
    <citation type="submission" date="2019-03" db="EMBL/GenBank/DDBJ databases">
        <title>Single cell metagenomics reveals metabolic interactions within the superorganism composed of flagellate Streblomastix strix and complex community of Bacteroidetes bacteria on its surface.</title>
        <authorList>
            <person name="Treitli S.C."/>
            <person name="Kolisko M."/>
            <person name="Husnik F."/>
            <person name="Keeling P."/>
            <person name="Hampl V."/>
        </authorList>
    </citation>
    <scope>NUCLEOTIDE SEQUENCE [LARGE SCALE GENOMIC DNA]</scope>
    <source>
        <strain evidence="1">ST1C</strain>
    </source>
</reference>
<dbReference type="EMBL" id="SNRW01029057">
    <property type="protein sequence ID" value="KAA6358995.1"/>
    <property type="molecule type" value="Genomic_DNA"/>
</dbReference>
<comment type="caution">
    <text evidence="1">The sequence shown here is derived from an EMBL/GenBank/DDBJ whole genome shotgun (WGS) entry which is preliminary data.</text>
</comment>
<organism evidence="1 2">
    <name type="scientific">Streblomastix strix</name>
    <dbReference type="NCBI Taxonomy" id="222440"/>
    <lineage>
        <taxon>Eukaryota</taxon>
        <taxon>Metamonada</taxon>
        <taxon>Preaxostyla</taxon>
        <taxon>Oxymonadida</taxon>
        <taxon>Streblomastigidae</taxon>
        <taxon>Streblomastix</taxon>
    </lineage>
</organism>
<name>A0A5J4TNH6_9EUKA</name>